<dbReference type="EMBL" id="UYSL01024537">
    <property type="protein sequence ID" value="VDL83568.1"/>
    <property type="molecule type" value="Genomic_DNA"/>
</dbReference>
<dbReference type="InterPro" id="IPR000210">
    <property type="entry name" value="BTB/POZ_dom"/>
</dbReference>
<name>A0A0N4YRF9_NIPBR</name>
<dbReference type="SUPFAM" id="SSF54695">
    <property type="entry name" value="POZ domain"/>
    <property type="match status" value="1"/>
</dbReference>
<evidence type="ECO:0000313" key="5">
    <source>
        <dbReference type="Proteomes" id="UP000271162"/>
    </source>
</evidence>
<proteinExistence type="predicted"/>
<protein>
    <submittedName>
        <fullName evidence="6">BTB domain-containing protein</fullName>
    </submittedName>
</protein>
<keyword evidence="5" id="KW-1185">Reference proteome</keyword>
<dbReference type="OMA" id="SYVECKE"/>
<dbReference type="Gene3D" id="3.30.710.10">
    <property type="entry name" value="Potassium Channel Kv1.1, Chain A"/>
    <property type="match status" value="1"/>
</dbReference>
<reference evidence="4 5" key="2">
    <citation type="submission" date="2018-11" db="EMBL/GenBank/DDBJ databases">
        <authorList>
            <consortium name="Pathogen Informatics"/>
        </authorList>
    </citation>
    <scope>NUCLEOTIDE SEQUENCE [LARGE SCALE GENOMIC DNA]</scope>
</reference>
<gene>
    <name evidence="4" type="ORF">NBR_LOCUS19832</name>
</gene>
<dbReference type="AlphaFoldDB" id="A0A0N4YRF9"/>
<evidence type="ECO:0000259" key="3">
    <source>
        <dbReference type="PROSITE" id="PS50097"/>
    </source>
</evidence>
<accession>A0A0N4YRF9</accession>
<feature type="domain" description="BTB" evidence="3">
    <location>
        <begin position="28"/>
        <end position="107"/>
    </location>
</feature>
<dbReference type="SMART" id="SM00225">
    <property type="entry name" value="BTB"/>
    <property type="match status" value="1"/>
</dbReference>
<reference evidence="6" key="1">
    <citation type="submission" date="2017-02" db="UniProtKB">
        <authorList>
            <consortium name="WormBaseParasite"/>
        </authorList>
    </citation>
    <scope>IDENTIFICATION</scope>
</reference>
<evidence type="ECO:0000256" key="1">
    <source>
        <dbReference type="ARBA" id="ARBA00022441"/>
    </source>
</evidence>
<dbReference type="InterPro" id="IPR011333">
    <property type="entry name" value="SKP1/BTB/POZ_sf"/>
</dbReference>
<keyword evidence="2" id="KW-0677">Repeat</keyword>
<evidence type="ECO:0000256" key="2">
    <source>
        <dbReference type="ARBA" id="ARBA00022737"/>
    </source>
</evidence>
<dbReference type="STRING" id="27835.A0A0N4YRF9"/>
<dbReference type="Proteomes" id="UP000271162">
    <property type="component" value="Unassembled WGS sequence"/>
</dbReference>
<dbReference type="Pfam" id="PF00651">
    <property type="entry name" value="BTB"/>
    <property type="match status" value="1"/>
</dbReference>
<dbReference type="PROSITE" id="PS50097">
    <property type="entry name" value="BTB"/>
    <property type="match status" value="1"/>
</dbReference>
<evidence type="ECO:0000313" key="6">
    <source>
        <dbReference type="WBParaSite" id="NBR_0001983101-mRNA-1"/>
    </source>
</evidence>
<evidence type="ECO:0000313" key="4">
    <source>
        <dbReference type="EMBL" id="VDL83568.1"/>
    </source>
</evidence>
<dbReference type="PANTHER" id="PTHR24412">
    <property type="entry name" value="KELCH PROTEIN"/>
    <property type="match status" value="1"/>
</dbReference>
<keyword evidence="1" id="KW-0880">Kelch repeat</keyword>
<organism evidence="6">
    <name type="scientific">Nippostrongylus brasiliensis</name>
    <name type="common">Rat hookworm</name>
    <dbReference type="NCBI Taxonomy" id="27835"/>
    <lineage>
        <taxon>Eukaryota</taxon>
        <taxon>Metazoa</taxon>
        <taxon>Ecdysozoa</taxon>
        <taxon>Nematoda</taxon>
        <taxon>Chromadorea</taxon>
        <taxon>Rhabditida</taxon>
        <taxon>Rhabditina</taxon>
        <taxon>Rhabditomorpha</taxon>
        <taxon>Strongyloidea</taxon>
        <taxon>Heligmosomidae</taxon>
        <taxon>Nippostrongylus</taxon>
    </lineage>
</organism>
<sequence length="131" mass="14715">MTSEYFNEKLPAEVLSKLASFRESGTFCDVIIEADSSSSTMSEPTAPTSIRAHKNVLAAVCPYFRDTLSSDSYVECKEIRVVVKDIDDKTLRLLVDYMYRGCLDIDEKNVRALFGAAKILRLDSVRSECSR</sequence>
<dbReference type="PANTHER" id="PTHR24412:SF480">
    <property type="entry name" value="KELCH-LIKE PROTEIN 8"/>
    <property type="match status" value="1"/>
</dbReference>
<dbReference type="WBParaSite" id="NBR_0001983101-mRNA-1">
    <property type="protein sequence ID" value="NBR_0001983101-mRNA-1"/>
    <property type="gene ID" value="NBR_0001983101"/>
</dbReference>